<keyword evidence="1" id="KW-0472">Membrane</keyword>
<gene>
    <name evidence="2" type="ORF">EZ242_06495</name>
</gene>
<feature type="transmembrane region" description="Helical" evidence="1">
    <location>
        <begin position="12"/>
        <end position="33"/>
    </location>
</feature>
<comment type="caution">
    <text evidence="2">The sequence shown here is derived from an EMBL/GenBank/DDBJ whole genome shotgun (WGS) entry which is preliminary data.</text>
</comment>
<protein>
    <submittedName>
        <fullName evidence="2">Uncharacterized protein</fullName>
    </submittedName>
</protein>
<accession>A0A4Z0BRK8</accession>
<dbReference type="OrthoDB" id="9135777at2"/>
<evidence type="ECO:0000256" key="1">
    <source>
        <dbReference type="SAM" id="Phobius"/>
    </source>
</evidence>
<feature type="transmembrane region" description="Helical" evidence="1">
    <location>
        <begin position="88"/>
        <end position="110"/>
    </location>
</feature>
<evidence type="ECO:0000313" key="2">
    <source>
        <dbReference type="EMBL" id="TFZ01040.1"/>
    </source>
</evidence>
<reference evidence="2 3" key="1">
    <citation type="submission" date="2019-03" db="EMBL/GenBank/DDBJ databases">
        <title>Ramlibacter rhizophilus CCTCC AB2015357, whole genome shotgun sequence.</title>
        <authorList>
            <person name="Zhang X."/>
            <person name="Feng G."/>
            <person name="Zhu H."/>
        </authorList>
    </citation>
    <scope>NUCLEOTIDE SEQUENCE [LARGE SCALE GENOMIC DNA]</scope>
    <source>
        <strain evidence="2 3">CCTCC AB2015357</strain>
    </source>
</reference>
<feature type="transmembrane region" description="Helical" evidence="1">
    <location>
        <begin position="53"/>
        <end position="76"/>
    </location>
</feature>
<organism evidence="2 3">
    <name type="scientific">Ramlibacter rhizophilus</name>
    <dbReference type="NCBI Taxonomy" id="1781167"/>
    <lineage>
        <taxon>Bacteria</taxon>
        <taxon>Pseudomonadati</taxon>
        <taxon>Pseudomonadota</taxon>
        <taxon>Betaproteobacteria</taxon>
        <taxon>Burkholderiales</taxon>
        <taxon>Comamonadaceae</taxon>
        <taxon>Ramlibacter</taxon>
    </lineage>
</organism>
<keyword evidence="3" id="KW-1185">Reference proteome</keyword>
<keyword evidence="1" id="KW-0812">Transmembrane</keyword>
<sequence length="229" mass="24353">MNAFLYWLRRFISMGVVLSVALVILLLMIEYLARPALELFALEVRSILAIGGVFFVLFFSVSGGLMMATVLISLEYYSSNAGNHIRKLVTCALLNLVVLALVFGVLVPLYRGYVGLVAIQPQFPATAGRLVSSGARIGSRNLEHWNGPVAGAVVGTAVGYSAGKGIESLVRVRTDPWWKPDWVTAGPLGLTRWNGQSSVPTAAGNAAASGVQEYLGARASGAIDGRQGK</sequence>
<dbReference type="AlphaFoldDB" id="A0A4Z0BRK8"/>
<dbReference type="Proteomes" id="UP000297564">
    <property type="component" value="Unassembled WGS sequence"/>
</dbReference>
<dbReference type="EMBL" id="SMLL01000003">
    <property type="protein sequence ID" value="TFZ01040.1"/>
    <property type="molecule type" value="Genomic_DNA"/>
</dbReference>
<name>A0A4Z0BRK8_9BURK</name>
<dbReference type="RefSeq" id="WP_135284337.1">
    <property type="nucleotide sequence ID" value="NZ_SMLL01000003.1"/>
</dbReference>
<evidence type="ECO:0000313" key="3">
    <source>
        <dbReference type="Proteomes" id="UP000297564"/>
    </source>
</evidence>
<proteinExistence type="predicted"/>
<keyword evidence="1" id="KW-1133">Transmembrane helix</keyword>